<dbReference type="Proteomes" id="UP001220658">
    <property type="component" value="Unassembled WGS sequence"/>
</dbReference>
<evidence type="ECO:0000256" key="1">
    <source>
        <dbReference type="SAM" id="MobiDB-lite"/>
    </source>
</evidence>
<keyword evidence="2" id="KW-1133">Transmembrane helix</keyword>
<evidence type="ECO:0000313" key="5">
    <source>
        <dbReference type="Proteomes" id="UP001220658"/>
    </source>
</evidence>
<feature type="signal peptide" evidence="3">
    <location>
        <begin position="1"/>
        <end position="26"/>
    </location>
</feature>
<gene>
    <name evidence="4" type="ORF">POG00_04390</name>
</gene>
<keyword evidence="2" id="KW-0472">Membrane</keyword>
<comment type="caution">
    <text evidence="4">The sequence shown here is derived from an EMBL/GenBank/DDBJ whole genome shotgun (WGS) entry which is preliminary data.</text>
</comment>
<feature type="region of interest" description="Disordered" evidence="1">
    <location>
        <begin position="233"/>
        <end position="259"/>
    </location>
</feature>
<protein>
    <recommendedName>
        <fullName evidence="6">MucBP domain-containing protein</fullName>
    </recommendedName>
</protein>
<feature type="region of interest" description="Disordered" evidence="1">
    <location>
        <begin position="475"/>
        <end position="497"/>
    </location>
</feature>
<feature type="transmembrane region" description="Helical" evidence="2">
    <location>
        <begin position="511"/>
        <end position="530"/>
    </location>
</feature>
<dbReference type="AlphaFoldDB" id="A0AAW6FSQ5"/>
<keyword evidence="2" id="KW-0812">Transmembrane</keyword>
<feature type="chain" id="PRO_5044003503" description="MucBP domain-containing protein" evidence="3">
    <location>
        <begin position="27"/>
        <end position="535"/>
    </location>
</feature>
<evidence type="ECO:0000256" key="2">
    <source>
        <dbReference type="SAM" id="Phobius"/>
    </source>
</evidence>
<accession>A0AAW6FSQ5</accession>
<keyword evidence="3" id="KW-0732">Signal</keyword>
<reference evidence="4" key="1">
    <citation type="submission" date="2023-01" db="EMBL/GenBank/DDBJ databases">
        <title>Human gut microbiome strain richness.</title>
        <authorList>
            <person name="Chen-Liaw A."/>
        </authorList>
    </citation>
    <scope>NUCLEOTIDE SEQUENCE</scope>
    <source>
        <strain evidence="4">D55st1_G4_D55t1_190419</strain>
    </source>
</reference>
<name>A0AAW6FSQ5_9FIRM</name>
<feature type="compositionally biased region" description="Polar residues" evidence="1">
    <location>
        <begin position="233"/>
        <end position="245"/>
    </location>
</feature>
<proteinExistence type="predicted"/>
<evidence type="ECO:0000313" key="4">
    <source>
        <dbReference type="EMBL" id="MDC0827947.1"/>
    </source>
</evidence>
<evidence type="ECO:0000256" key="3">
    <source>
        <dbReference type="SAM" id="SignalP"/>
    </source>
</evidence>
<sequence>MFNKRVNKMLKIGSCLGLIAAIFSVAALPGMNVAVHAEENEVEPVKQENLDETAIEATKDILNSDSVSTEDINEFEQSLTEKVQNKEIQKEPVQFSGSSEPVVEDNKVTVTVVTEFYNRDGSLNKESGGISTYTRTPGTSFNVSTAIYKRGWILESETVTGMVDTNPNNYKAEGIIGNDDIMIKYVWREDNIGPDGQADKIPDQYQIKVSYDVVNGTWNDGTTNTVNKVYTLTDSEGNPSDQGTARAQLPSVGNKPNEGFARGSWQSGMKYTLTKEDDGSNFVYTYAPAKNVTVITEFYNRDGSLSTVKGGTSTYTRAIGSTIDFGTATYNRGWILEPETVTGMVDTNPNNYRAQGTVGNEDITIKYVWREDNIGPDGQADKIPDQYQIKVTYDVVNGTWNDGTNDTIYKVYTLFDENGDPSQDGTVKHELPEVGNAPLEGYTIGEWSSNIEYELTHKDDEAHFTYTYSVISDTDVKPSKPSDTENPKNESTVKETKTENKVVNTAYSTNVLSVLGLFMLSLAGILFGVVKKYLK</sequence>
<organism evidence="4 5">
    <name type="scientific">Faecalitalea cylindroides</name>
    <dbReference type="NCBI Taxonomy" id="39483"/>
    <lineage>
        <taxon>Bacteria</taxon>
        <taxon>Bacillati</taxon>
        <taxon>Bacillota</taxon>
        <taxon>Erysipelotrichia</taxon>
        <taxon>Erysipelotrichales</taxon>
        <taxon>Erysipelotrichaceae</taxon>
        <taxon>Faecalitalea</taxon>
    </lineage>
</organism>
<dbReference type="RefSeq" id="WP_195191037.1">
    <property type="nucleotide sequence ID" value="NZ_JADMUL010000009.1"/>
</dbReference>
<dbReference type="EMBL" id="JAQNCK010000008">
    <property type="protein sequence ID" value="MDC0827947.1"/>
    <property type="molecule type" value="Genomic_DNA"/>
</dbReference>
<evidence type="ECO:0008006" key="6">
    <source>
        <dbReference type="Google" id="ProtNLM"/>
    </source>
</evidence>